<proteinExistence type="predicted"/>
<dbReference type="RefSeq" id="WP_260163058.1">
    <property type="nucleotide sequence ID" value="NZ_JACHVT010000001.1"/>
</dbReference>
<dbReference type="AlphaFoldDB" id="A0A839PY21"/>
<evidence type="ECO:0000256" key="1">
    <source>
        <dbReference type="SAM" id="MobiDB-lite"/>
    </source>
</evidence>
<feature type="region of interest" description="Disordered" evidence="1">
    <location>
        <begin position="1"/>
        <end position="43"/>
    </location>
</feature>
<comment type="caution">
    <text evidence="2">The sequence shown here is derived from an EMBL/GenBank/DDBJ whole genome shotgun (WGS) entry which is preliminary data.</text>
</comment>
<gene>
    <name evidence="2" type="ORF">FHW14_000441</name>
</gene>
<organism evidence="2 3">
    <name type="scientific">Terracoccus luteus</name>
    <dbReference type="NCBI Taxonomy" id="53356"/>
    <lineage>
        <taxon>Bacteria</taxon>
        <taxon>Bacillati</taxon>
        <taxon>Actinomycetota</taxon>
        <taxon>Actinomycetes</taxon>
        <taxon>Micrococcales</taxon>
        <taxon>Intrasporangiaceae</taxon>
        <taxon>Terracoccus</taxon>
    </lineage>
</organism>
<protein>
    <submittedName>
        <fullName evidence="2">Uncharacterized protein</fullName>
    </submittedName>
</protein>
<accession>A0A839PY21</accession>
<sequence>MQSLQRSVSREPSAVATVTPPDAGTPVADARDVLVTGGGRTPS</sequence>
<reference evidence="2 3" key="1">
    <citation type="submission" date="2020-08" db="EMBL/GenBank/DDBJ databases">
        <title>Genomic Encyclopedia of Type Strains, Phase IV (KMG-V): Genome sequencing to study the core and pangenomes of soil and plant-associated prokaryotes.</title>
        <authorList>
            <person name="Whitman W."/>
        </authorList>
    </citation>
    <scope>NUCLEOTIDE SEQUENCE [LARGE SCALE GENOMIC DNA]</scope>
    <source>
        <strain evidence="2 3">B3ACCR2</strain>
    </source>
</reference>
<evidence type="ECO:0000313" key="3">
    <source>
        <dbReference type="Proteomes" id="UP000590811"/>
    </source>
</evidence>
<name>A0A839PY21_9MICO</name>
<dbReference type="Proteomes" id="UP000590811">
    <property type="component" value="Unassembled WGS sequence"/>
</dbReference>
<evidence type="ECO:0000313" key="2">
    <source>
        <dbReference type="EMBL" id="MBB2985301.1"/>
    </source>
</evidence>
<dbReference type="EMBL" id="JACHVT010000001">
    <property type="protein sequence ID" value="MBB2985301.1"/>
    <property type="molecule type" value="Genomic_DNA"/>
</dbReference>